<evidence type="ECO:0000256" key="1">
    <source>
        <dbReference type="ARBA" id="ARBA00004613"/>
    </source>
</evidence>
<reference evidence="6" key="1">
    <citation type="submission" date="2025-08" db="UniProtKB">
        <authorList>
            <consortium name="Ensembl"/>
        </authorList>
    </citation>
    <scope>IDENTIFICATION</scope>
</reference>
<dbReference type="InterPro" id="IPR033222">
    <property type="entry name" value="PLAC1_fam"/>
</dbReference>
<evidence type="ECO:0000256" key="2">
    <source>
        <dbReference type="ARBA" id="ARBA00010071"/>
    </source>
</evidence>
<dbReference type="PANTHER" id="PTHR14380">
    <property type="entry name" value="PLACENTA-SPECIFIC PROTEIN 1"/>
    <property type="match status" value="1"/>
</dbReference>
<accession>A0A8C2MHP2</accession>
<evidence type="ECO:0000313" key="7">
    <source>
        <dbReference type="Proteomes" id="UP000694386"/>
    </source>
</evidence>
<evidence type="ECO:0000256" key="3">
    <source>
        <dbReference type="ARBA" id="ARBA00022525"/>
    </source>
</evidence>
<dbReference type="Ensembl" id="ENSCGRT00001023595.1">
    <property type="protein sequence ID" value="ENSCGRP00001019351.1"/>
    <property type="gene ID" value="ENSCGRG00001018821.1"/>
</dbReference>
<proteinExistence type="inferred from homology"/>
<keyword evidence="3" id="KW-0964">Secreted</keyword>
<keyword evidence="4 5" id="KW-0732">Signal</keyword>
<dbReference type="Proteomes" id="UP000694386">
    <property type="component" value="Unplaced"/>
</dbReference>
<dbReference type="GO" id="GO:0005576">
    <property type="term" value="C:extracellular region"/>
    <property type="evidence" value="ECO:0007669"/>
    <property type="project" value="UniProtKB-SubCell"/>
</dbReference>
<evidence type="ECO:0000256" key="4">
    <source>
        <dbReference type="ARBA" id="ARBA00022729"/>
    </source>
</evidence>
<evidence type="ECO:0000256" key="5">
    <source>
        <dbReference type="SAM" id="SignalP"/>
    </source>
</evidence>
<comment type="subcellular location">
    <subcellularLocation>
        <location evidence="1">Secreted</location>
    </subcellularLocation>
</comment>
<reference evidence="6" key="2">
    <citation type="submission" date="2025-09" db="UniProtKB">
        <authorList>
            <consortium name="Ensembl"/>
        </authorList>
    </citation>
    <scope>IDENTIFICATION</scope>
</reference>
<organism evidence="6 7">
    <name type="scientific">Cricetulus griseus</name>
    <name type="common">Chinese hamster</name>
    <name type="synonym">Cricetulus barabensis griseus</name>
    <dbReference type="NCBI Taxonomy" id="10029"/>
    <lineage>
        <taxon>Eukaryota</taxon>
        <taxon>Metazoa</taxon>
        <taxon>Chordata</taxon>
        <taxon>Craniata</taxon>
        <taxon>Vertebrata</taxon>
        <taxon>Euteleostomi</taxon>
        <taxon>Mammalia</taxon>
        <taxon>Eutheria</taxon>
        <taxon>Euarchontoglires</taxon>
        <taxon>Glires</taxon>
        <taxon>Rodentia</taxon>
        <taxon>Myomorpha</taxon>
        <taxon>Muroidea</taxon>
        <taxon>Cricetidae</taxon>
        <taxon>Cricetinae</taxon>
        <taxon>Cricetulus</taxon>
    </lineage>
</organism>
<evidence type="ECO:0000313" key="6">
    <source>
        <dbReference type="Ensembl" id="ENSCGRP00001019351.1"/>
    </source>
</evidence>
<dbReference type="AlphaFoldDB" id="A0A8C2MHP2"/>
<protein>
    <submittedName>
        <fullName evidence="6">Uncharacterized protein</fullName>
    </submittedName>
</protein>
<feature type="chain" id="PRO_5034341446" evidence="5">
    <location>
        <begin position="23"/>
        <end position="183"/>
    </location>
</feature>
<dbReference type="Gene3D" id="2.60.40.3210">
    <property type="entry name" value="Zona pellucida, ZP-N domain"/>
    <property type="match status" value="1"/>
</dbReference>
<comment type="similarity">
    <text evidence="2">Belongs to the PLAC1 family.</text>
</comment>
<sequence length="183" mass="21074">MKAFVSSGLLLLLIAWIWRCLGQQPVSVECSYLMLRVIAKRALFYPDELVHPNELFLGTGCVVTFIRPDEFEFYYSVRLCGIVIEIVPDRTIFNTWLTYKPRNLCASAELQLECVIPRSLQGNLPPSCRICVGTILVSPSFVNELQMSPPAEYWFLVQQKLCTFCNYAHFRDNWVRTPTRANI</sequence>
<name>A0A8C2MHP2_CRIGR</name>
<dbReference type="PANTHER" id="PTHR14380:SF8">
    <property type="entry name" value="OOCYTE-SECRETED PROTEIN 3"/>
    <property type="match status" value="1"/>
</dbReference>
<feature type="signal peptide" evidence="5">
    <location>
        <begin position="1"/>
        <end position="22"/>
    </location>
</feature>